<reference evidence="1 2" key="1">
    <citation type="submission" date="2022-04" db="EMBL/GenBank/DDBJ databases">
        <title>Positive selection, recombination, and allopatry shape intraspecific diversity of widespread and dominant cyanobacteria.</title>
        <authorList>
            <person name="Wei J."/>
            <person name="Shu W."/>
            <person name="Hu C."/>
        </authorList>
    </citation>
    <scope>NUCLEOTIDE SEQUENCE [LARGE SCALE GENOMIC DNA]</scope>
    <source>
        <strain evidence="1 2">AS-A4</strain>
    </source>
</reference>
<name>A0ABV0KD67_9CYAN</name>
<keyword evidence="2" id="KW-1185">Reference proteome</keyword>
<evidence type="ECO:0000313" key="1">
    <source>
        <dbReference type="EMBL" id="MEP1056987.1"/>
    </source>
</evidence>
<proteinExistence type="predicted"/>
<protein>
    <submittedName>
        <fullName evidence="1">Uncharacterized protein</fullName>
    </submittedName>
</protein>
<gene>
    <name evidence="1" type="ORF">NDI38_00965</name>
</gene>
<organism evidence="1 2">
    <name type="scientific">Stenomitos frigidus AS-A4</name>
    <dbReference type="NCBI Taxonomy" id="2933935"/>
    <lineage>
        <taxon>Bacteria</taxon>
        <taxon>Bacillati</taxon>
        <taxon>Cyanobacteriota</taxon>
        <taxon>Cyanophyceae</taxon>
        <taxon>Leptolyngbyales</taxon>
        <taxon>Leptolyngbyaceae</taxon>
        <taxon>Stenomitos</taxon>
    </lineage>
</organism>
<dbReference type="RefSeq" id="WP_190453518.1">
    <property type="nucleotide sequence ID" value="NZ_JAMPLM010000001.1"/>
</dbReference>
<dbReference type="Proteomes" id="UP001476950">
    <property type="component" value="Unassembled WGS sequence"/>
</dbReference>
<comment type="caution">
    <text evidence="1">The sequence shown here is derived from an EMBL/GenBank/DDBJ whole genome shotgun (WGS) entry which is preliminary data.</text>
</comment>
<accession>A0ABV0KD67</accession>
<dbReference type="EMBL" id="JAMPLM010000001">
    <property type="protein sequence ID" value="MEP1056987.1"/>
    <property type="molecule type" value="Genomic_DNA"/>
</dbReference>
<sequence>MKSLSSSTSVCRRCQYYAPEGRRGGHCQQLDVAVQGAWTACALAIPPFSPAWENLEDIMAWQQKNLVAMQASAESAMTEALSDTPRVGASSLSESMTIRCCESAEPACNSAISTHTEQAHITQPHVTHLLPVAHVQTLGIKALWM</sequence>
<evidence type="ECO:0000313" key="2">
    <source>
        <dbReference type="Proteomes" id="UP001476950"/>
    </source>
</evidence>